<evidence type="ECO:0000256" key="1">
    <source>
        <dbReference type="ARBA" id="ARBA00004141"/>
    </source>
</evidence>
<evidence type="ECO:0000313" key="6">
    <source>
        <dbReference type="EMBL" id="SFI34812.1"/>
    </source>
</evidence>
<keyword evidence="3 5" id="KW-1133">Transmembrane helix</keyword>
<evidence type="ECO:0000256" key="2">
    <source>
        <dbReference type="ARBA" id="ARBA00022692"/>
    </source>
</evidence>
<dbReference type="EMBL" id="FOQT01000004">
    <property type="protein sequence ID" value="SFI34812.1"/>
    <property type="molecule type" value="Genomic_DNA"/>
</dbReference>
<reference evidence="6 7" key="1">
    <citation type="submission" date="2016-10" db="EMBL/GenBank/DDBJ databases">
        <authorList>
            <person name="de Groot N.N."/>
        </authorList>
    </citation>
    <scope>NUCLEOTIDE SEQUENCE [LARGE SCALE GENOMIC DNA]</scope>
    <source>
        <strain evidence="6 7">DSM 26000</strain>
    </source>
</reference>
<dbReference type="OrthoDB" id="799482at2"/>
<evidence type="ECO:0000256" key="4">
    <source>
        <dbReference type="ARBA" id="ARBA00023136"/>
    </source>
</evidence>
<dbReference type="AlphaFoldDB" id="A0A1I3HGK9"/>
<keyword evidence="2 5" id="KW-0812">Transmembrane</keyword>
<protein>
    <submittedName>
        <fullName evidence="6">DoxX-like family protein</fullName>
    </submittedName>
</protein>
<comment type="subcellular location">
    <subcellularLocation>
        <location evidence="1">Membrane</location>
        <topology evidence="1">Multi-pass membrane protein</topology>
    </subcellularLocation>
</comment>
<feature type="transmembrane region" description="Helical" evidence="5">
    <location>
        <begin position="90"/>
        <end position="112"/>
    </location>
</feature>
<proteinExistence type="predicted"/>
<evidence type="ECO:0000313" key="7">
    <source>
        <dbReference type="Proteomes" id="UP000198931"/>
    </source>
</evidence>
<sequence>MNYIFIICILISSFSFLGYSVSYFISPNMKNEFKRLNVERSGFLVIILEILGALGLLVGLYYKPILLLSSGGLALLMFLGLVIRIKTKDGLLISLPATFYMLLNAYIFYLAINESGLAF</sequence>
<accession>A0A1I3HGK9</accession>
<feature type="transmembrane region" description="Helical" evidence="5">
    <location>
        <begin position="65"/>
        <end position="83"/>
    </location>
</feature>
<organism evidence="6 7">
    <name type="scientific">Halpernia frigidisoli</name>
    <dbReference type="NCBI Taxonomy" id="1125876"/>
    <lineage>
        <taxon>Bacteria</taxon>
        <taxon>Pseudomonadati</taxon>
        <taxon>Bacteroidota</taxon>
        <taxon>Flavobacteriia</taxon>
        <taxon>Flavobacteriales</taxon>
        <taxon>Weeksellaceae</taxon>
        <taxon>Chryseobacterium group</taxon>
        <taxon>Halpernia</taxon>
    </lineage>
</organism>
<name>A0A1I3HGK9_9FLAO</name>
<dbReference type="Proteomes" id="UP000198931">
    <property type="component" value="Unassembled WGS sequence"/>
</dbReference>
<feature type="transmembrane region" description="Helical" evidence="5">
    <location>
        <begin position="38"/>
        <end position="59"/>
    </location>
</feature>
<gene>
    <name evidence="6" type="ORF">SAMN05443292_2193</name>
</gene>
<dbReference type="InterPro" id="IPR032808">
    <property type="entry name" value="DoxX"/>
</dbReference>
<evidence type="ECO:0000256" key="5">
    <source>
        <dbReference type="SAM" id="Phobius"/>
    </source>
</evidence>
<feature type="transmembrane region" description="Helical" evidence="5">
    <location>
        <begin position="6"/>
        <end position="26"/>
    </location>
</feature>
<dbReference type="STRING" id="1125876.SAMN05443292_2193"/>
<keyword evidence="7" id="KW-1185">Reference proteome</keyword>
<dbReference type="RefSeq" id="WP_090080514.1">
    <property type="nucleotide sequence ID" value="NZ_FOQT01000004.1"/>
</dbReference>
<dbReference type="Pfam" id="PF13564">
    <property type="entry name" value="DoxX_2"/>
    <property type="match status" value="1"/>
</dbReference>
<dbReference type="GO" id="GO:0016020">
    <property type="term" value="C:membrane"/>
    <property type="evidence" value="ECO:0007669"/>
    <property type="project" value="UniProtKB-SubCell"/>
</dbReference>
<evidence type="ECO:0000256" key="3">
    <source>
        <dbReference type="ARBA" id="ARBA00022989"/>
    </source>
</evidence>
<keyword evidence="4 5" id="KW-0472">Membrane</keyword>